<evidence type="ECO:0000313" key="7">
    <source>
        <dbReference type="Proteomes" id="UP001380822"/>
    </source>
</evidence>
<comment type="similarity">
    <text evidence="1">Belongs to the nitronate monooxygenase family. NMO class I subfamily.</text>
</comment>
<dbReference type="PANTHER" id="PTHR42747">
    <property type="entry name" value="NITRONATE MONOOXYGENASE-RELATED"/>
    <property type="match status" value="1"/>
</dbReference>
<dbReference type="EC" id="1.13.12.-" evidence="6"/>
<proteinExistence type="inferred from homology"/>
<evidence type="ECO:0000256" key="5">
    <source>
        <dbReference type="ARBA" id="ARBA00023033"/>
    </source>
</evidence>
<reference evidence="6 7" key="1">
    <citation type="submission" date="2024-02" db="EMBL/GenBank/DDBJ databases">
        <title>A new putative Pannonibacter species isolated from two cases of bloodstream infections in paediatric patients.</title>
        <authorList>
            <person name="Castellana S."/>
            <person name="De Laurentiis V."/>
            <person name="Grassi M."/>
            <person name="De Leonardis F."/>
            <person name="Mosca A."/>
            <person name="De Carlo C."/>
            <person name="Sparapano E."/>
            <person name="Ronga L."/>
            <person name="Santacroce L."/>
            <person name="Chironna M."/>
            <person name="De Robertis A."/>
            <person name="Bianco A."/>
            <person name="Del Sambro L."/>
            <person name="Capozzi L."/>
            <person name="Parisi A."/>
        </authorList>
    </citation>
    <scope>NUCLEOTIDE SEQUENCE [LARGE SCALE GENOMIC DNA]</scope>
    <source>
        <strain evidence="6 7">Pt2</strain>
    </source>
</reference>
<dbReference type="EMBL" id="JBAKBE010000007">
    <property type="protein sequence ID" value="MEH0097243.1"/>
    <property type="molecule type" value="Genomic_DNA"/>
</dbReference>
<keyword evidence="2" id="KW-0285">Flavoprotein</keyword>
<dbReference type="Proteomes" id="UP001380822">
    <property type="component" value="Unassembled WGS sequence"/>
</dbReference>
<organism evidence="6 7">
    <name type="scientific">Pannonibacter anstelovis</name>
    <dbReference type="NCBI Taxonomy" id="3121537"/>
    <lineage>
        <taxon>Bacteria</taxon>
        <taxon>Pseudomonadati</taxon>
        <taxon>Pseudomonadota</taxon>
        <taxon>Alphaproteobacteria</taxon>
        <taxon>Hyphomicrobiales</taxon>
        <taxon>Stappiaceae</taxon>
        <taxon>Pannonibacter</taxon>
    </lineage>
</organism>
<keyword evidence="3" id="KW-0288">FMN</keyword>
<name>A0ABU7ZQ69_9HYPH</name>
<evidence type="ECO:0000256" key="3">
    <source>
        <dbReference type="ARBA" id="ARBA00022643"/>
    </source>
</evidence>
<evidence type="ECO:0000313" key="6">
    <source>
        <dbReference type="EMBL" id="MEH0097243.1"/>
    </source>
</evidence>
<dbReference type="PANTHER" id="PTHR42747:SF4">
    <property type="entry name" value="BLR1330 PROTEIN"/>
    <property type="match status" value="1"/>
</dbReference>
<evidence type="ECO:0000256" key="4">
    <source>
        <dbReference type="ARBA" id="ARBA00023002"/>
    </source>
</evidence>
<keyword evidence="5 6" id="KW-0503">Monooxygenase</keyword>
<dbReference type="RefSeq" id="WP_334251605.1">
    <property type="nucleotide sequence ID" value="NZ_JBAKBE010000007.1"/>
</dbReference>
<protein>
    <submittedName>
        <fullName evidence="6">Nitronate monooxygenase family protein</fullName>
        <ecNumber evidence="6">1.13.12.-</ecNumber>
    </submittedName>
</protein>
<dbReference type="Gene3D" id="3.20.20.70">
    <property type="entry name" value="Aldolase class I"/>
    <property type="match status" value="1"/>
</dbReference>
<accession>A0ABU7ZQ69</accession>
<dbReference type="CDD" id="cd04730">
    <property type="entry name" value="NPD_like"/>
    <property type="match status" value="1"/>
</dbReference>
<dbReference type="Pfam" id="PF03060">
    <property type="entry name" value="NMO"/>
    <property type="match status" value="1"/>
</dbReference>
<dbReference type="SUPFAM" id="SSF51412">
    <property type="entry name" value="Inosine monophosphate dehydrogenase (IMPDH)"/>
    <property type="match status" value="1"/>
</dbReference>
<keyword evidence="4 6" id="KW-0560">Oxidoreductase</keyword>
<dbReference type="InterPro" id="IPR013785">
    <property type="entry name" value="Aldolase_TIM"/>
</dbReference>
<gene>
    <name evidence="6" type="ORF">V6L76_13340</name>
</gene>
<dbReference type="InterPro" id="IPR004136">
    <property type="entry name" value="NMO"/>
</dbReference>
<evidence type="ECO:0000256" key="1">
    <source>
        <dbReference type="ARBA" id="ARBA00009881"/>
    </source>
</evidence>
<sequence>MPLPASLQGRLKIPAIASPMFLASGPDLVVETCKGGMIGTFPALNQRTTEGYGAWLEEIASRLDGVEGAAPFGINLIVHRSNSRVEADLAKTVEHKVPLVITSLGAVKDVVDAVHSYGGLVFHDVINARHAEKAAAAGVDGIIAVACGAGGHAGTLNPFALISEIRSVWSGTLVLAGAINTGAQVLAARAMGADMAYLGTRFLATQEAMIEPDFKNMIVESDASDILYTPAISGVNANFLKPSIIRAGLDPDNLPAAGKMNLDHEARAWKNVWSAGQGTGGIHDILPTGELVARLIREYEEARRMIAG</sequence>
<keyword evidence="7" id="KW-1185">Reference proteome</keyword>
<comment type="caution">
    <text evidence="6">The sequence shown here is derived from an EMBL/GenBank/DDBJ whole genome shotgun (WGS) entry which is preliminary data.</text>
</comment>
<dbReference type="GO" id="GO:0004497">
    <property type="term" value="F:monooxygenase activity"/>
    <property type="evidence" value="ECO:0007669"/>
    <property type="project" value="UniProtKB-KW"/>
</dbReference>
<evidence type="ECO:0000256" key="2">
    <source>
        <dbReference type="ARBA" id="ARBA00022630"/>
    </source>
</evidence>